<organism evidence="1 2">
    <name type="scientific">Colletotrichum zoysiae</name>
    <dbReference type="NCBI Taxonomy" id="1216348"/>
    <lineage>
        <taxon>Eukaryota</taxon>
        <taxon>Fungi</taxon>
        <taxon>Dikarya</taxon>
        <taxon>Ascomycota</taxon>
        <taxon>Pezizomycotina</taxon>
        <taxon>Sordariomycetes</taxon>
        <taxon>Hypocreomycetidae</taxon>
        <taxon>Glomerellales</taxon>
        <taxon>Glomerellaceae</taxon>
        <taxon>Colletotrichum</taxon>
        <taxon>Colletotrichum graminicola species complex</taxon>
    </lineage>
</organism>
<evidence type="ECO:0000313" key="1">
    <source>
        <dbReference type="EMBL" id="KAK2033750.1"/>
    </source>
</evidence>
<dbReference type="EMBL" id="MU842819">
    <property type="protein sequence ID" value="KAK2033750.1"/>
    <property type="molecule type" value="Genomic_DNA"/>
</dbReference>
<accession>A0AAD9M8L9</accession>
<comment type="caution">
    <text evidence="1">The sequence shown here is derived from an EMBL/GenBank/DDBJ whole genome shotgun (WGS) entry which is preliminary data.</text>
</comment>
<keyword evidence="2" id="KW-1185">Reference proteome</keyword>
<reference evidence="1" key="1">
    <citation type="submission" date="2021-06" db="EMBL/GenBank/DDBJ databases">
        <title>Comparative genomics, transcriptomics and evolutionary studies reveal genomic signatures of adaptation to plant cell wall in hemibiotrophic fungi.</title>
        <authorList>
            <consortium name="DOE Joint Genome Institute"/>
            <person name="Baroncelli R."/>
            <person name="Diaz J.F."/>
            <person name="Benocci T."/>
            <person name="Peng M."/>
            <person name="Battaglia E."/>
            <person name="Haridas S."/>
            <person name="Andreopoulos W."/>
            <person name="Labutti K."/>
            <person name="Pangilinan J."/>
            <person name="Floch G.L."/>
            <person name="Makela M.R."/>
            <person name="Henrissat B."/>
            <person name="Grigoriev I.V."/>
            <person name="Crouch J.A."/>
            <person name="De Vries R.P."/>
            <person name="Sukno S.A."/>
            <person name="Thon M.R."/>
        </authorList>
    </citation>
    <scope>NUCLEOTIDE SEQUENCE</scope>
    <source>
        <strain evidence="1">MAFF235873</strain>
    </source>
</reference>
<dbReference type="Proteomes" id="UP001232148">
    <property type="component" value="Unassembled WGS sequence"/>
</dbReference>
<dbReference type="AlphaFoldDB" id="A0AAD9M8L9"/>
<feature type="non-terminal residue" evidence="1">
    <location>
        <position position="62"/>
    </location>
</feature>
<gene>
    <name evidence="1" type="ORF">LX32DRAFT_634957</name>
</gene>
<proteinExistence type="predicted"/>
<sequence>MTGLGSRTYMYALGSRRPGRLLAGGSIYYCGVLSYGYRSSNCRVTLFHVPGLTQYEYLQVLT</sequence>
<evidence type="ECO:0000313" key="2">
    <source>
        <dbReference type="Proteomes" id="UP001232148"/>
    </source>
</evidence>
<name>A0AAD9M8L9_9PEZI</name>
<protein>
    <submittedName>
        <fullName evidence="1">Uncharacterized protein</fullName>
    </submittedName>
</protein>